<comment type="catalytic activity">
    <reaction evidence="9 10">
        <text>L-glutamine + H2O = L-glutamate + NH4(+)</text>
        <dbReference type="Rhea" id="RHEA:15889"/>
        <dbReference type="ChEBI" id="CHEBI:15377"/>
        <dbReference type="ChEBI" id="CHEBI:28938"/>
        <dbReference type="ChEBI" id="CHEBI:29985"/>
        <dbReference type="ChEBI" id="CHEBI:58359"/>
        <dbReference type="EC" id="3.5.1.2"/>
    </reaction>
</comment>
<dbReference type="EC" id="3.5.1.2" evidence="10"/>
<comment type="function">
    <text evidence="10">IGPS catalyzes the conversion of PRFAR and glutamine to IGP, AICAR and glutamate. The HisH subunit catalyzes the hydrolysis of glutamine to glutamate and ammonia as part of the synthesis of IGP and AICAR. The resulting ammonia molecule is channeled to the active site of HisF.</text>
</comment>
<comment type="caution">
    <text evidence="12">The sequence shown here is derived from an EMBL/GenBank/DDBJ whole genome shotgun (WGS) entry which is preliminary data.</text>
</comment>
<evidence type="ECO:0000256" key="8">
    <source>
        <dbReference type="ARBA" id="ARBA00047838"/>
    </source>
</evidence>
<dbReference type="PROSITE" id="PS51273">
    <property type="entry name" value="GATASE_TYPE_1"/>
    <property type="match status" value="1"/>
</dbReference>
<feature type="active site" description="Nucleophile" evidence="10">
    <location>
        <position position="79"/>
    </location>
</feature>
<comment type="catalytic activity">
    <reaction evidence="8 10">
        <text>5-[(5-phospho-1-deoxy-D-ribulos-1-ylimino)methylamino]-1-(5-phospho-beta-D-ribosyl)imidazole-4-carboxamide + L-glutamine = D-erythro-1-(imidazol-4-yl)glycerol 3-phosphate + 5-amino-1-(5-phospho-beta-D-ribosyl)imidazole-4-carboxamide + L-glutamate + H(+)</text>
        <dbReference type="Rhea" id="RHEA:24793"/>
        <dbReference type="ChEBI" id="CHEBI:15378"/>
        <dbReference type="ChEBI" id="CHEBI:29985"/>
        <dbReference type="ChEBI" id="CHEBI:58278"/>
        <dbReference type="ChEBI" id="CHEBI:58359"/>
        <dbReference type="ChEBI" id="CHEBI:58475"/>
        <dbReference type="ChEBI" id="CHEBI:58525"/>
        <dbReference type="EC" id="4.3.2.10"/>
    </reaction>
</comment>
<evidence type="ECO:0000256" key="1">
    <source>
        <dbReference type="ARBA" id="ARBA00005091"/>
    </source>
</evidence>
<comment type="pathway">
    <text evidence="1 10">Amino-acid biosynthesis; L-histidine biosynthesis; L-histidine from 5-phospho-alpha-D-ribose 1-diphosphate: step 5/9.</text>
</comment>
<dbReference type="InterPro" id="IPR017926">
    <property type="entry name" value="GATASE"/>
</dbReference>
<keyword evidence="13" id="KW-1185">Reference proteome</keyword>
<dbReference type="CDD" id="cd01748">
    <property type="entry name" value="GATase1_IGP_Synthase"/>
    <property type="match status" value="1"/>
</dbReference>
<evidence type="ECO:0000256" key="3">
    <source>
        <dbReference type="ARBA" id="ARBA00022605"/>
    </source>
</evidence>
<evidence type="ECO:0000313" key="12">
    <source>
        <dbReference type="EMBL" id="MBM6739054.1"/>
    </source>
</evidence>
<feature type="active site" evidence="10">
    <location>
        <position position="185"/>
    </location>
</feature>
<evidence type="ECO:0000256" key="2">
    <source>
        <dbReference type="ARBA" id="ARBA00011152"/>
    </source>
</evidence>
<dbReference type="Pfam" id="PF00117">
    <property type="entry name" value="GATase"/>
    <property type="match status" value="1"/>
</dbReference>
<dbReference type="Gene3D" id="3.40.50.880">
    <property type="match status" value="1"/>
</dbReference>
<comment type="subunit">
    <text evidence="2 10">Heterodimer of HisH and HisF.</text>
</comment>
<dbReference type="InterPro" id="IPR029062">
    <property type="entry name" value="Class_I_gatase-like"/>
</dbReference>
<keyword evidence="7 10" id="KW-0456">Lyase</keyword>
<evidence type="ECO:0000313" key="13">
    <source>
        <dbReference type="Proteomes" id="UP000716906"/>
    </source>
</evidence>
<feature type="active site" evidence="10">
    <location>
        <position position="183"/>
    </location>
</feature>
<evidence type="ECO:0000259" key="11">
    <source>
        <dbReference type="Pfam" id="PF00117"/>
    </source>
</evidence>
<protein>
    <recommendedName>
        <fullName evidence="10">Imidazole glycerol phosphate synthase subunit HisH</fullName>
        <ecNumber evidence="10">4.3.2.10</ecNumber>
    </recommendedName>
    <alternativeName>
        <fullName evidence="10">IGP synthase glutaminase subunit</fullName>
        <ecNumber evidence="10">3.5.1.2</ecNumber>
    </alternativeName>
    <alternativeName>
        <fullName evidence="10">IGP synthase subunit HisH</fullName>
    </alternativeName>
    <alternativeName>
        <fullName evidence="10">ImGP synthase subunit HisH</fullName>
        <shortName evidence="10">IGPS subunit HisH</shortName>
    </alternativeName>
</protein>
<organism evidence="12 13">
    <name type="scientific">Faecalicatena fissicatena</name>
    <dbReference type="NCBI Taxonomy" id="290055"/>
    <lineage>
        <taxon>Bacteria</taxon>
        <taxon>Bacillati</taxon>
        <taxon>Bacillota</taxon>
        <taxon>Clostridia</taxon>
        <taxon>Lachnospirales</taxon>
        <taxon>Lachnospiraceae</taxon>
        <taxon>Faecalicatena</taxon>
    </lineage>
</organism>
<dbReference type="InterPro" id="IPR010139">
    <property type="entry name" value="Imidazole-glycPsynth_HisH"/>
</dbReference>
<evidence type="ECO:0000256" key="5">
    <source>
        <dbReference type="ARBA" id="ARBA00022962"/>
    </source>
</evidence>
<dbReference type="SUPFAM" id="SSF52317">
    <property type="entry name" value="Class I glutamine amidotransferase-like"/>
    <property type="match status" value="1"/>
</dbReference>
<keyword evidence="4 10" id="KW-0378">Hydrolase</keyword>
<dbReference type="EMBL" id="JACLYY010000015">
    <property type="protein sequence ID" value="MBM6739054.1"/>
    <property type="molecule type" value="Genomic_DNA"/>
</dbReference>
<evidence type="ECO:0000256" key="6">
    <source>
        <dbReference type="ARBA" id="ARBA00023102"/>
    </source>
</evidence>
<dbReference type="PANTHER" id="PTHR42701:SF1">
    <property type="entry name" value="IMIDAZOLE GLYCEROL PHOSPHATE SYNTHASE SUBUNIT HISH"/>
    <property type="match status" value="1"/>
</dbReference>
<dbReference type="EC" id="4.3.2.10" evidence="10"/>
<dbReference type="RefSeq" id="WP_138303745.1">
    <property type="nucleotide sequence ID" value="NZ_JACLYY010000015.1"/>
</dbReference>
<dbReference type="PIRSF" id="PIRSF000495">
    <property type="entry name" value="Amidotransf_hisH"/>
    <property type="match status" value="1"/>
</dbReference>
<proteinExistence type="inferred from homology"/>
<gene>
    <name evidence="10 12" type="primary">hisH</name>
    <name evidence="12" type="ORF">H7U36_13265</name>
</gene>
<keyword evidence="3 10" id="KW-0028">Amino-acid biosynthesis</keyword>
<comment type="subcellular location">
    <subcellularLocation>
        <location evidence="10">Cytoplasm</location>
    </subcellularLocation>
</comment>
<evidence type="ECO:0000256" key="4">
    <source>
        <dbReference type="ARBA" id="ARBA00022801"/>
    </source>
</evidence>
<dbReference type="HAMAP" id="MF_00278">
    <property type="entry name" value="HisH"/>
    <property type="match status" value="1"/>
</dbReference>
<dbReference type="NCBIfam" id="TIGR01855">
    <property type="entry name" value="IMP_synth_hisH"/>
    <property type="match status" value="1"/>
</dbReference>
<sequence>MIAIIDYDAGNIKSVEKAMRYLGQDVEITRDRERILAADKVILPGVGAFGDAMEKIRQYGLEEVIRQVVDRGTPFLGICLGLQLLFEESEESPGAKGLGILKGKIRRIPGGEGLKIPHMGWNTLELSGDGRLFRGVPEEPFVYFVHSYYLEAQEEEIVKAVTWYGAKIHASVEKENVFACQFHPEKSSSTGLLMLKNFVEL</sequence>
<evidence type="ECO:0000256" key="10">
    <source>
        <dbReference type="HAMAP-Rule" id="MF_00278"/>
    </source>
</evidence>
<dbReference type="PRINTS" id="PR00097">
    <property type="entry name" value="ANTSNTHASEII"/>
</dbReference>
<keyword evidence="5 10" id="KW-0315">Glutamine amidotransferase</keyword>
<name>A0ABS2EBN0_9FIRM</name>
<evidence type="ECO:0000256" key="7">
    <source>
        <dbReference type="ARBA" id="ARBA00023239"/>
    </source>
</evidence>
<feature type="domain" description="Glutamine amidotransferase" evidence="11">
    <location>
        <begin position="4"/>
        <end position="199"/>
    </location>
</feature>
<keyword evidence="10" id="KW-0963">Cytoplasm</keyword>
<reference evidence="12 13" key="1">
    <citation type="journal article" date="2021" name="Sci. Rep.">
        <title>The distribution of antibiotic resistance genes in chicken gut microbiota commensals.</title>
        <authorList>
            <person name="Juricova H."/>
            <person name="Matiasovicova J."/>
            <person name="Kubasova T."/>
            <person name="Cejkova D."/>
            <person name="Rychlik I."/>
        </authorList>
    </citation>
    <scope>NUCLEOTIDE SEQUENCE [LARGE SCALE GENOMIC DNA]</scope>
    <source>
        <strain evidence="12 13">An773</strain>
    </source>
</reference>
<dbReference type="Proteomes" id="UP000716906">
    <property type="component" value="Unassembled WGS sequence"/>
</dbReference>
<keyword evidence="6 10" id="KW-0368">Histidine biosynthesis</keyword>
<dbReference type="PANTHER" id="PTHR42701">
    <property type="entry name" value="IMIDAZOLE GLYCEROL PHOSPHATE SYNTHASE SUBUNIT HISH"/>
    <property type="match status" value="1"/>
</dbReference>
<evidence type="ECO:0000256" key="9">
    <source>
        <dbReference type="ARBA" id="ARBA00049534"/>
    </source>
</evidence>
<dbReference type="PROSITE" id="PS51274">
    <property type="entry name" value="GATASE_COBBQ"/>
    <property type="match status" value="1"/>
</dbReference>
<accession>A0ABS2EBN0</accession>